<accession>A0A0G1NQD5</accession>
<protein>
    <submittedName>
        <fullName evidence="1">Uncharacterized protein</fullName>
    </submittedName>
</protein>
<dbReference type="Proteomes" id="UP000034107">
    <property type="component" value="Unassembled WGS sequence"/>
</dbReference>
<evidence type="ECO:0000313" key="2">
    <source>
        <dbReference type="Proteomes" id="UP000034107"/>
    </source>
</evidence>
<organism evidence="1 2">
    <name type="scientific">Candidatus Nomurabacteria bacterium GW2011_GWA1_46_11</name>
    <dbReference type="NCBI Taxonomy" id="1618732"/>
    <lineage>
        <taxon>Bacteria</taxon>
        <taxon>Candidatus Nomuraibacteriota</taxon>
    </lineage>
</organism>
<dbReference type="EMBL" id="LCLS01000001">
    <property type="protein sequence ID" value="KKU22537.1"/>
    <property type="molecule type" value="Genomic_DNA"/>
</dbReference>
<proteinExistence type="predicted"/>
<reference evidence="1 2" key="1">
    <citation type="journal article" date="2015" name="Nature">
        <title>rRNA introns, odd ribosomes, and small enigmatic genomes across a large radiation of phyla.</title>
        <authorList>
            <person name="Brown C.T."/>
            <person name="Hug L.A."/>
            <person name="Thomas B.C."/>
            <person name="Sharon I."/>
            <person name="Castelle C.J."/>
            <person name="Singh A."/>
            <person name="Wilkins M.J."/>
            <person name="Williams K.H."/>
            <person name="Banfield J.F."/>
        </authorList>
    </citation>
    <scope>NUCLEOTIDE SEQUENCE [LARGE SCALE GENOMIC DNA]</scope>
</reference>
<dbReference type="AlphaFoldDB" id="A0A0G1NQD5"/>
<sequence>MGEKIIKFPEGDDWFAYRAPNGELQRLYKGRYAIIKTPDGKYHDVYISPDMGQWEDLVLETGDQILGGQTGNSEVIEKRQINSRKDYKELLKKVAELNDKERD</sequence>
<evidence type="ECO:0000313" key="1">
    <source>
        <dbReference type="EMBL" id="KKU22537.1"/>
    </source>
</evidence>
<comment type="caution">
    <text evidence="1">The sequence shown here is derived from an EMBL/GenBank/DDBJ whole genome shotgun (WGS) entry which is preliminary data.</text>
</comment>
<gene>
    <name evidence="1" type="ORF">UX31_C0001G0055</name>
</gene>
<name>A0A0G1NQD5_9BACT</name>